<proteinExistence type="predicted"/>
<evidence type="ECO:0000313" key="2">
    <source>
        <dbReference type="Proteomes" id="UP001049176"/>
    </source>
</evidence>
<dbReference type="Proteomes" id="UP001049176">
    <property type="component" value="Chromosome 5"/>
</dbReference>
<keyword evidence="2" id="KW-1185">Reference proteome</keyword>
<organism evidence="1 2">
    <name type="scientific">Marasmius oreades</name>
    <name type="common">fairy-ring Marasmius</name>
    <dbReference type="NCBI Taxonomy" id="181124"/>
    <lineage>
        <taxon>Eukaryota</taxon>
        <taxon>Fungi</taxon>
        <taxon>Dikarya</taxon>
        <taxon>Basidiomycota</taxon>
        <taxon>Agaricomycotina</taxon>
        <taxon>Agaricomycetes</taxon>
        <taxon>Agaricomycetidae</taxon>
        <taxon>Agaricales</taxon>
        <taxon>Marasmiineae</taxon>
        <taxon>Marasmiaceae</taxon>
        <taxon>Marasmius</taxon>
    </lineage>
</organism>
<dbReference type="EMBL" id="CM032185">
    <property type="protein sequence ID" value="KAG7093071.1"/>
    <property type="molecule type" value="Genomic_DNA"/>
</dbReference>
<protein>
    <submittedName>
        <fullName evidence="1">Uncharacterized protein</fullName>
    </submittedName>
</protein>
<dbReference type="KEGG" id="more:E1B28_009361"/>
<gene>
    <name evidence="1" type="ORF">E1B28_009361</name>
</gene>
<sequence>MRFLEDECSLATSHKAIHDHITTLMNLSRRRGDQLFSNASIETDKRMCLIPGSMLDYTVRESAVLRQWSSQRNAQKAVNVKKEVEKVARSGNIPPHELATCMDMLGTMEQRALDDVQEWTRIVHDQRVDGATEKQ</sequence>
<dbReference type="GeneID" id="66078437"/>
<reference evidence="1" key="1">
    <citation type="journal article" date="2021" name="Genome Biol. Evol.">
        <title>The assembled and annotated genome of the fairy-ring fungus Marasmius oreades.</title>
        <authorList>
            <person name="Hiltunen M."/>
            <person name="Ament-Velasquez S.L."/>
            <person name="Johannesson H."/>
        </authorList>
    </citation>
    <scope>NUCLEOTIDE SEQUENCE</scope>
    <source>
        <strain evidence="1">03SP1</strain>
    </source>
</reference>
<evidence type="ECO:0000313" key="1">
    <source>
        <dbReference type="EMBL" id="KAG7093071.1"/>
    </source>
</evidence>
<dbReference type="AlphaFoldDB" id="A0A9P7S0B3"/>
<dbReference type="RefSeq" id="XP_043009541.1">
    <property type="nucleotide sequence ID" value="XM_043154250.1"/>
</dbReference>
<accession>A0A9P7S0B3</accession>
<name>A0A9P7S0B3_9AGAR</name>
<comment type="caution">
    <text evidence="1">The sequence shown here is derived from an EMBL/GenBank/DDBJ whole genome shotgun (WGS) entry which is preliminary data.</text>
</comment>